<accession>A0A5K7YT02</accession>
<gene>
    <name evidence="1" type="ORF">DSCA_54550</name>
</gene>
<organism evidence="1 2">
    <name type="scientific">Desulfosarcina alkanivorans</name>
    <dbReference type="NCBI Taxonomy" id="571177"/>
    <lineage>
        <taxon>Bacteria</taxon>
        <taxon>Pseudomonadati</taxon>
        <taxon>Thermodesulfobacteriota</taxon>
        <taxon>Desulfobacteria</taxon>
        <taxon>Desulfobacterales</taxon>
        <taxon>Desulfosarcinaceae</taxon>
        <taxon>Desulfosarcina</taxon>
    </lineage>
</organism>
<protein>
    <submittedName>
        <fullName evidence="1">Uncharacterized protein</fullName>
    </submittedName>
</protein>
<sequence length="54" mass="5967">MCFFKKPTYMDTIALSIEFAGFPLGQSVKLCEYAQKLDLNQEKIKTPGTGPVAP</sequence>
<reference evidence="1 2" key="1">
    <citation type="submission" date="2019-11" db="EMBL/GenBank/DDBJ databases">
        <title>Comparative genomics of hydrocarbon-degrading Desulfosarcina strains.</title>
        <authorList>
            <person name="Watanabe M."/>
            <person name="Kojima H."/>
            <person name="Fukui M."/>
        </authorList>
    </citation>
    <scope>NUCLEOTIDE SEQUENCE [LARGE SCALE GENOMIC DNA]</scope>
    <source>
        <strain evidence="1 2">PL12</strain>
    </source>
</reference>
<evidence type="ECO:0000313" key="2">
    <source>
        <dbReference type="Proteomes" id="UP000427906"/>
    </source>
</evidence>
<keyword evidence="2" id="KW-1185">Reference proteome</keyword>
<dbReference type="KEGG" id="dalk:DSCA_54550"/>
<proteinExistence type="predicted"/>
<dbReference type="Proteomes" id="UP000427906">
    <property type="component" value="Chromosome"/>
</dbReference>
<dbReference type="AlphaFoldDB" id="A0A5K7YT02"/>
<dbReference type="EMBL" id="AP021874">
    <property type="protein sequence ID" value="BBO71525.1"/>
    <property type="molecule type" value="Genomic_DNA"/>
</dbReference>
<evidence type="ECO:0000313" key="1">
    <source>
        <dbReference type="EMBL" id="BBO71525.1"/>
    </source>
</evidence>
<name>A0A5K7YT02_9BACT</name>